<dbReference type="PANTHER" id="PTHR43240:SF1">
    <property type="entry name" value="BLR5584 PROTEIN"/>
    <property type="match status" value="1"/>
</dbReference>
<sequence length="148" mass="16201">MNHLEFLKKMAKGKIPGSPAAEVIGFHITDVEEGKVVVEMDATERLHNPMGTLHGGILCDISDAAMGYAFVTTLAEDEIFTTIEIKLNFLKPIFKSRLRAEGKLIKKGSSVGLLECHVYDEKQSLVAHSTSTCMILKGNSAGKRLKIE</sequence>
<dbReference type="InterPro" id="IPR006683">
    <property type="entry name" value="Thioestr_dom"/>
</dbReference>
<dbReference type="SUPFAM" id="SSF54637">
    <property type="entry name" value="Thioesterase/thiol ester dehydrase-isomerase"/>
    <property type="match status" value="1"/>
</dbReference>
<dbReference type="InterPro" id="IPR029069">
    <property type="entry name" value="HotDog_dom_sf"/>
</dbReference>
<protein>
    <submittedName>
        <fullName evidence="3">Uncharacterized protein (TIGR00369 family)</fullName>
    </submittedName>
</protein>
<proteinExistence type="predicted"/>
<dbReference type="GO" id="GO:0061522">
    <property type="term" value="F:1,4-dihydroxy-2-naphthoyl-CoA thioesterase activity"/>
    <property type="evidence" value="ECO:0007669"/>
    <property type="project" value="TreeGrafter"/>
</dbReference>
<reference evidence="3 4" key="1">
    <citation type="submission" date="2019-06" db="EMBL/GenBank/DDBJ databases">
        <title>Sorghum-associated microbial communities from plants grown in Nebraska, USA.</title>
        <authorList>
            <person name="Schachtman D."/>
        </authorList>
    </citation>
    <scope>NUCLEOTIDE SEQUENCE [LARGE SCALE GENOMIC DNA]</scope>
    <source>
        <strain evidence="3 4">2482</strain>
    </source>
</reference>
<name>A0A561DXD6_9BACI</name>
<gene>
    <name evidence="3" type="ORF">FB550_10139</name>
</gene>
<comment type="caution">
    <text evidence="3">The sequence shown here is derived from an EMBL/GenBank/DDBJ whole genome shotgun (WGS) entry which is preliminary data.</text>
</comment>
<dbReference type="AlphaFoldDB" id="A0A561DXD6"/>
<feature type="domain" description="Thioesterase" evidence="2">
    <location>
        <begin position="50"/>
        <end position="126"/>
    </location>
</feature>
<keyword evidence="1" id="KW-0378">Hydrolase</keyword>
<dbReference type="Proteomes" id="UP000319671">
    <property type="component" value="Unassembled WGS sequence"/>
</dbReference>
<dbReference type="Gene3D" id="3.10.129.10">
    <property type="entry name" value="Hotdog Thioesterase"/>
    <property type="match status" value="1"/>
</dbReference>
<keyword evidence="4" id="KW-1185">Reference proteome</keyword>
<evidence type="ECO:0000256" key="1">
    <source>
        <dbReference type="ARBA" id="ARBA00022801"/>
    </source>
</evidence>
<dbReference type="Pfam" id="PF03061">
    <property type="entry name" value="4HBT"/>
    <property type="match status" value="1"/>
</dbReference>
<dbReference type="GO" id="GO:0005829">
    <property type="term" value="C:cytosol"/>
    <property type="evidence" value="ECO:0007669"/>
    <property type="project" value="TreeGrafter"/>
</dbReference>
<evidence type="ECO:0000313" key="4">
    <source>
        <dbReference type="Proteomes" id="UP000319671"/>
    </source>
</evidence>
<evidence type="ECO:0000259" key="2">
    <source>
        <dbReference type="Pfam" id="PF03061"/>
    </source>
</evidence>
<dbReference type="CDD" id="cd03443">
    <property type="entry name" value="PaaI_thioesterase"/>
    <property type="match status" value="1"/>
</dbReference>
<dbReference type="NCBIfam" id="TIGR00369">
    <property type="entry name" value="unchar_dom_1"/>
    <property type="match status" value="1"/>
</dbReference>
<dbReference type="EMBL" id="VIVN01000001">
    <property type="protein sequence ID" value="TWE08027.1"/>
    <property type="molecule type" value="Genomic_DNA"/>
</dbReference>
<dbReference type="PANTHER" id="PTHR43240">
    <property type="entry name" value="1,4-DIHYDROXY-2-NAPHTHOYL-COA THIOESTERASE 1"/>
    <property type="match status" value="1"/>
</dbReference>
<dbReference type="InterPro" id="IPR003736">
    <property type="entry name" value="PAAI_dom"/>
</dbReference>
<evidence type="ECO:0000313" key="3">
    <source>
        <dbReference type="EMBL" id="TWE08027.1"/>
    </source>
</evidence>
<dbReference type="RefSeq" id="WP_144561787.1">
    <property type="nucleotide sequence ID" value="NZ_VIVN01000001.1"/>
</dbReference>
<accession>A0A561DXD6</accession>
<organism evidence="3 4">
    <name type="scientific">Neobacillus bataviensis</name>
    <dbReference type="NCBI Taxonomy" id="220685"/>
    <lineage>
        <taxon>Bacteria</taxon>
        <taxon>Bacillati</taxon>
        <taxon>Bacillota</taxon>
        <taxon>Bacilli</taxon>
        <taxon>Bacillales</taxon>
        <taxon>Bacillaceae</taxon>
        <taxon>Neobacillus</taxon>
    </lineage>
</organism>